<dbReference type="Proteomes" id="UP001357485">
    <property type="component" value="Unassembled WGS sequence"/>
</dbReference>
<name>A0ABR0M3J1_9PEZI</name>
<evidence type="ECO:0000313" key="1">
    <source>
        <dbReference type="EMBL" id="KAK5278845.1"/>
    </source>
</evidence>
<gene>
    <name evidence="1" type="ORF">LTR16_008215</name>
</gene>
<sequence>LIPQGASVQYLLFWYVAETVPADVEAIMSARERAAAAAAAAAVPDTNTVSPAAAARTAASTSHANGALLSRPTYAPPPPFPPALPLRARICQDSQPDGTAYEPVRHAGTGVDAEELLYESRLLPIAEARGKLRGSVMADVVRVGWEAVGRRLEMEGEGGDEWVDDEGEAGTVT</sequence>
<evidence type="ECO:0000313" key="2">
    <source>
        <dbReference type="Proteomes" id="UP001357485"/>
    </source>
</evidence>
<feature type="non-terminal residue" evidence="1">
    <location>
        <position position="1"/>
    </location>
</feature>
<reference evidence="1 2" key="1">
    <citation type="submission" date="2023-08" db="EMBL/GenBank/DDBJ databases">
        <title>Black Yeasts Isolated from many extreme environments.</title>
        <authorList>
            <person name="Coleine C."/>
            <person name="Stajich J.E."/>
            <person name="Selbmann L."/>
        </authorList>
    </citation>
    <scope>NUCLEOTIDE SEQUENCE [LARGE SCALE GENOMIC DNA]</scope>
    <source>
        <strain evidence="1 2">CCFEE 536</strain>
    </source>
</reference>
<protein>
    <submittedName>
        <fullName evidence="1">Uncharacterized protein</fullName>
    </submittedName>
</protein>
<comment type="caution">
    <text evidence="1">The sequence shown here is derived from an EMBL/GenBank/DDBJ whole genome shotgun (WGS) entry which is preliminary data.</text>
</comment>
<organism evidence="1 2">
    <name type="scientific">Cryomyces antarcticus</name>
    <dbReference type="NCBI Taxonomy" id="329879"/>
    <lineage>
        <taxon>Eukaryota</taxon>
        <taxon>Fungi</taxon>
        <taxon>Dikarya</taxon>
        <taxon>Ascomycota</taxon>
        <taxon>Pezizomycotina</taxon>
        <taxon>Dothideomycetes</taxon>
        <taxon>Dothideomycetes incertae sedis</taxon>
        <taxon>Cryomyces</taxon>
    </lineage>
</organism>
<keyword evidence="2" id="KW-1185">Reference proteome</keyword>
<proteinExistence type="predicted"/>
<accession>A0ABR0M3J1</accession>
<dbReference type="EMBL" id="JAVRRA010001907">
    <property type="protein sequence ID" value="KAK5278845.1"/>
    <property type="molecule type" value="Genomic_DNA"/>
</dbReference>